<evidence type="ECO:0000313" key="2">
    <source>
        <dbReference type="Proteomes" id="UP000006591"/>
    </source>
</evidence>
<reference evidence="1" key="2">
    <citation type="submission" date="2018-04" db="EMBL/GenBank/DDBJ databases">
        <title>OnivRS2 (Oryza nivara Reference Sequence Version 2).</title>
        <authorList>
            <person name="Zhang J."/>
            <person name="Kudrna D."/>
            <person name="Lee S."/>
            <person name="Talag J."/>
            <person name="Rajasekar S."/>
            <person name="Welchert J."/>
            <person name="Hsing Y.-I."/>
            <person name="Wing R.A."/>
        </authorList>
    </citation>
    <scope>NUCLEOTIDE SEQUENCE [LARGE SCALE GENOMIC DNA]</scope>
    <source>
        <strain evidence="1">SL10</strain>
    </source>
</reference>
<dbReference type="OMA" id="KEEWAAG"/>
<name>A0A0E0G299_ORYNI</name>
<keyword evidence="2" id="KW-1185">Reference proteome</keyword>
<sequence length="84" mass="9785">MEIGLVQVERDGPWWVQSLGYQATRPKEEWAAGLSEADHKAEQDGQLAQLRLTLLVHKFHVKVSYEKFSNENFQMKVLQIKAFR</sequence>
<dbReference type="Gramene" id="ONIVA02G06410.1">
    <property type="protein sequence ID" value="ONIVA02G06410.1"/>
    <property type="gene ID" value="ONIVA02G06410"/>
</dbReference>
<reference evidence="1" key="1">
    <citation type="submission" date="2015-04" db="UniProtKB">
        <authorList>
            <consortium name="EnsemblPlants"/>
        </authorList>
    </citation>
    <scope>IDENTIFICATION</scope>
    <source>
        <strain evidence="1">SL10</strain>
    </source>
</reference>
<organism evidence="1">
    <name type="scientific">Oryza nivara</name>
    <name type="common">Indian wild rice</name>
    <name type="synonym">Oryza sativa f. spontanea</name>
    <dbReference type="NCBI Taxonomy" id="4536"/>
    <lineage>
        <taxon>Eukaryota</taxon>
        <taxon>Viridiplantae</taxon>
        <taxon>Streptophyta</taxon>
        <taxon>Embryophyta</taxon>
        <taxon>Tracheophyta</taxon>
        <taxon>Spermatophyta</taxon>
        <taxon>Magnoliopsida</taxon>
        <taxon>Liliopsida</taxon>
        <taxon>Poales</taxon>
        <taxon>Poaceae</taxon>
        <taxon>BOP clade</taxon>
        <taxon>Oryzoideae</taxon>
        <taxon>Oryzeae</taxon>
        <taxon>Oryzinae</taxon>
        <taxon>Oryza</taxon>
    </lineage>
</organism>
<accession>A0A0E0G299</accession>
<dbReference type="Proteomes" id="UP000006591">
    <property type="component" value="Chromosome 2"/>
</dbReference>
<dbReference type="EnsemblPlants" id="ONIVA02G06410.1">
    <property type="protein sequence ID" value="ONIVA02G06410.1"/>
    <property type="gene ID" value="ONIVA02G06410"/>
</dbReference>
<dbReference type="AlphaFoldDB" id="A0A0E0G299"/>
<dbReference type="HOGENOM" id="CLU_2531424_0_0_1"/>
<evidence type="ECO:0000313" key="1">
    <source>
        <dbReference type="EnsemblPlants" id="ONIVA02G06410.1"/>
    </source>
</evidence>
<proteinExistence type="predicted"/>
<protein>
    <submittedName>
        <fullName evidence="1">Uncharacterized protein</fullName>
    </submittedName>
</protein>